<keyword evidence="1" id="KW-0732">Signal</keyword>
<reference evidence="3" key="1">
    <citation type="submission" date="2016-10" db="EMBL/GenBank/DDBJ databases">
        <authorList>
            <person name="Varghese N."/>
            <person name="Submissions S."/>
        </authorList>
    </citation>
    <scope>NUCLEOTIDE SEQUENCE [LARGE SCALE GENOMIC DNA]</scope>
    <source>
        <strain evidence="3">DSM 44232</strain>
    </source>
</reference>
<organism evidence="2 3">
    <name type="scientific">Lentzea waywayandensis</name>
    <dbReference type="NCBI Taxonomy" id="84724"/>
    <lineage>
        <taxon>Bacteria</taxon>
        <taxon>Bacillati</taxon>
        <taxon>Actinomycetota</taxon>
        <taxon>Actinomycetes</taxon>
        <taxon>Pseudonocardiales</taxon>
        <taxon>Pseudonocardiaceae</taxon>
        <taxon>Lentzea</taxon>
    </lineage>
</organism>
<dbReference type="Proteomes" id="UP000198583">
    <property type="component" value="Unassembled WGS sequence"/>
</dbReference>
<dbReference type="Pfam" id="PF00353">
    <property type="entry name" value="HemolysinCabind"/>
    <property type="match status" value="1"/>
</dbReference>
<dbReference type="EMBL" id="FOYL01000003">
    <property type="protein sequence ID" value="SFR11304.1"/>
    <property type="molecule type" value="Genomic_DNA"/>
</dbReference>
<dbReference type="SUPFAM" id="SSF51120">
    <property type="entry name" value="beta-Roll"/>
    <property type="match status" value="1"/>
</dbReference>
<dbReference type="InterPro" id="IPR011049">
    <property type="entry name" value="Serralysin-like_metalloprot_C"/>
</dbReference>
<feature type="chain" id="PRO_5011613306" evidence="1">
    <location>
        <begin position="24"/>
        <end position="60"/>
    </location>
</feature>
<evidence type="ECO:0000313" key="3">
    <source>
        <dbReference type="Proteomes" id="UP000198583"/>
    </source>
</evidence>
<protein>
    <submittedName>
        <fullName evidence="2">Uncharacterized protein</fullName>
    </submittedName>
</protein>
<dbReference type="Gene3D" id="2.150.10.10">
    <property type="entry name" value="Serralysin-like metalloprotease, C-terminal"/>
    <property type="match status" value="1"/>
</dbReference>
<feature type="signal peptide" evidence="1">
    <location>
        <begin position="1"/>
        <end position="23"/>
    </location>
</feature>
<proteinExistence type="predicted"/>
<evidence type="ECO:0000313" key="2">
    <source>
        <dbReference type="EMBL" id="SFR11304.1"/>
    </source>
</evidence>
<name>A0A1I6E0I2_9PSEU</name>
<dbReference type="AlphaFoldDB" id="A0A1I6E0I2"/>
<dbReference type="InterPro" id="IPR001343">
    <property type="entry name" value="Hemolysn_Ca-bd"/>
</dbReference>
<sequence length="60" mass="6118">MRKILIAGSVIVATAMTGDAAQAAEVRDGNDVLIAPQGNDVLIAPDGNDVLMLPDGNDTL</sequence>
<dbReference type="STRING" id="84724.SAMN04488564_103556"/>
<dbReference type="GO" id="GO:0005509">
    <property type="term" value="F:calcium ion binding"/>
    <property type="evidence" value="ECO:0007669"/>
    <property type="project" value="InterPro"/>
</dbReference>
<dbReference type="RefSeq" id="WP_143138629.1">
    <property type="nucleotide sequence ID" value="NZ_FOYL01000003.1"/>
</dbReference>
<evidence type="ECO:0000256" key="1">
    <source>
        <dbReference type="SAM" id="SignalP"/>
    </source>
</evidence>
<accession>A0A1I6E0I2</accession>
<keyword evidence="3" id="KW-1185">Reference proteome</keyword>
<gene>
    <name evidence="2" type="ORF">SAMN04488564_103556</name>
</gene>